<evidence type="ECO:0000313" key="3">
    <source>
        <dbReference type="EMBL" id="PPQ92746.1"/>
    </source>
</evidence>
<evidence type="ECO:0000259" key="2">
    <source>
        <dbReference type="Pfam" id="PF18721"/>
    </source>
</evidence>
<keyword evidence="4" id="KW-1185">Reference proteome</keyword>
<sequence>STQPKHVYLNSAKYLKIGSNLWVDRLFSSAAINATYSFHASPSAYSDYWNITYGTPDFNLGRAHIWQAFVQDSLCTIAEVTTQAYAVLGEQGIIRVADKHACKECTQEYKKSSDAIFNNPAAVVGVDENSAIPLLAEEMEDIENASSSISEDIGVDENSTIPLLAEEMEDIENVSSSISEDSSDKSDAMDIDKKYVKMVVLNGIVMGPMHCAIDHCANNLANSRGGSLCDHHLQEYGSRCLVRDCTNTRIGKTSACQRHQAVLYSAPQVPVGTG</sequence>
<feature type="domain" description="CxC6 like cysteine cluster associated with KDZ" evidence="2">
    <location>
        <begin position="200"/>
        <end position="261"/>
    </location>
</feature>
<evidence type="ECO:0000259" key="1">
    <source>
        <dbReference type="Pfam" id="PF18718"/>
    </source>
</evidence>
<dbReference type="InParanoid" id="A0A409XPW9"/>
<dbReference type="Pfam" id="PF18721">
    <property type="entry name" value="CxC6"/>
    <property type="match status" value="1"/>
</dbReference>
<protein>
    <recommendedName>
        <fullName evidence="5">CxC6 like cysteine cluster associated with KDZ domain-containing protein</fullName>
    </recommendedName>
</protein>
<accession>A0A409XPW9</accession>
<feature type="domain" description="CxC5 like cysteine cluster associated with KDZ" evidence="1">
    <location>
        <begin position="5"/>
        <end position="52"/>
    </location>
</feature>
<name>A0A409XPW9_PSICY</name>
<dbReference type="InterPro" id="IPR040898">
    <property type="entry name" value="CxC6"/>
</dbReference>
<gene>
    <name evidence="3" type="ORF">CVT25_003855</name>
</gene>
<evidence type="ECO:0000313" key="4">
    <source>
        <dbReference type="Proteomes" id="UP000283269"/>
    </source>
</evidence>
<dbReference type="Proteomes" id="UP000283269">
    <property type="component" value="Unassembled WGS sequence"/>
</dbReference>
<evidence type="ECO:0008006" key="5">
    <source>
        <dbReference type="Google" id="ProtNLM"/>
    </source>
</evidence>
<dbReference type="Pfam" id="PF18718">
    <property type="entry name" value="CxC5"/>
    <property type="match status" value="1"/>
</dbReference>
<dbReference type="EMBL" id="NHYD01000973">
    <property type="protein sequence ID" value="PPQ92746.1"/>
    <property type="molecule type" value="Genomic_DNA"/>
</dbReference>
<dbReference type="InterPro" id="IPR041539">
    <property type="entry name" value="CxC5"/>
</dbReference>
<feature type="non-terminal residue" evidence="3">
    <location>
        <position position="1"/>
    </location>
</feature>
<dbReference type="STRING" id="93625.A0A409XPW9"/>
<dbReference type="OrthoDB" id="2527272at2759"/>
<reference evidence="3 4" key="1">
    <citation type="journal article" date="2018" name="Evol. Lett.">
        <title>Horizontal gene cluster transfer increased hallucinogenic mushroom diversity.</title>
        <authorList>
            <person name="Reynolds H.T."/>
            <person name="Vijayakumar V."/>
            <person name="Gluck-Thaler E."/>
            <person name="Korotkin H.B."/>
            <person name="Matheny P.B."/>
            <person name="Slot J.C."/>
        </authorList>
    </citation>
    <scope>NUCLEOTIDE SEQUENCE [LARGE SCALE GENOMIC DNA]</scope>
    <source>
        <strain evidence="3 4">2631</strain>
    </source>
</reference>
<proteinExistence type="predicted"/>
<dbReference type="AlphaFoldDB" id="A0A409XPW9"/>
<organism evidence="3 4">
    <name type="scientific">Psilocybe cyanescens</name>
    <dbReference type="NCBI Taxonomy" id="93625"/>
    <lineage>
        <taxon>Eukaryota</taxon>
        <taxon>Fungi</taxon>
        <taxon>Dikarya</taxon>
        <taxon>Basidiomycota</taxon>
        <taxon>Agaricomycotina</taxon>
        <taxon>Agaricomycetes</taxon>
        <taxon>Agaricomycetidae</taxon>
        <taxon>Agaricales</taxon>
        <taxon>Agaricineae</taxon>
        <taxon>Strophariaceae</taxon>
        <taxon>Psilocybe</taxon>
    </lineage>
</organism>
<comment type="caution">
    <text evidence="3">The sequence shown here is derived from an EMBL/GenBank/DDBJ whole genome shotgun (WGS) entry which is preliminary data.</text>
</comment>